<evidence type="ECO:0000313" key="1">
    <source>
        <dbReference type="EMBL" id="KAK6167739.1"/>
    </source>
</evidence>
<protein>
    <submittedName>
        <fullName evidence="1">Uncharacterized protein</fullName>
    </submittedName>
</protein>
<evidence type="ECO:0000313" key="2">
    <source>
        <dbReference type="Proteomes" id="UP001347796"/>
    </source>
</evidence>
<dbReference type="EMBL" id="JAZGQO010000018">
    <property type="protein sequence ID" value="KAK6167739.1"/>
    <property type="molecule type" value="Genomic_DNA"/>
</dbReference>
<sequence>MNNDRPFYLTLPSDSSMSWYPDNKVSTYHTHLDPPLLVDHREWEVGLSMITLPDQWQNIDHRDNTIGLRIHPWSPPSDEPEVKICQDFYSAHKIDPSHCFKGVKGDEIKGSIEMETHIKSGDYESLRHILDVLNKHLKVLWYLPPIYNHLAHKPVRLDPNNKEMTDHEKQEQDEYETREAMRQAAAQKGSFVSFKKDGTNDKVYLKINHVQALLYFDVLPKIELRLCGPIVSMLGWPGNELLVALQSIDMTGDDGQSLRYFYAHHTPNLQIQYDLFYIYTDIIEPQTVGDVKATLLDVIPSRRLYHRPARIHYLPLKYSRLSSIGLYIRNGMGKAVPFLDGKVVTQLHFRRR</sequence>
<keyword evidence="2" id="KW-1185">Reference proteome</keyword>
<dbReference type="AlphaFoldDB" id="A0AAN8GGV2"/>
<name>A0AAN8GGV2_PATCE</name>
<gene>
    <name evidence="1" type="ORF">SNE40_021700</name>
</gene>
<organism evidence="1 2">
    <name type="scientific">Patella caerulea</name>
    <name type="common">Rayed Mediterranean limpet</name>
    <dbReference type="NCBI Taxonomy" id="87958"/>
    <lineage>
        <taxon>Eukaryota</taxon>
        <taxon>Metazoa</taxon>
        <taxon>Spiralia</taxon>
        <taxon>Lophotrochozoa</taxon>
        <taxon>Mollusca</taxon>
        <taxon>Gastropoda</taxon>
        <taxon>Patellogastropoda</taxon>
        <taxon>Patelloidea</taxon>
        <taxon>Patellidae</taxon>
        <taxon>Patella</taxon>
    </lineage>
</organism>
<proteinExistence type="predicted"/>
<comment type="caution">
    <text evidence="1">The sequence shown here is derived from an EMBL/GenBank/DDBJ whole genome shotgun (WGS) entry which is preliminary data.</text>
</comment>
<accession>A0AAN8GGV2</accession>
<reference evidence="1 2" key="1">
    <citation type="submission" date="2024-01" db="EMBL/GenBank/DDBJ databases">
        <title>The genome of the rayed Mediterranean limpet Patella caerulea (Linnaeus, 1758).</title>
        <authorList>
            <person name="Anh-Thu Weber A."/>
            <person name="Halstead-Nussloch G."/>
        </authorList>
    </citation>
    <scope>NUCLEOTIDE SEQUENCE [LARGE SCALE GENOMIC DNA]</scope>
    <source>
        <strain evidence="1">AATW-2023a</strain>
        <tissue evidence="1">Whole specimen</tissue>
    </source>
</reference>
<dbReference type="Proteomes" id="UP001347796">
    <property type="component" value="Unassembled WGS sequence"/>
</dbReference>